<dbReference type="EMBL" id="PCXM01000019">
    <property type="protein sequence ID" value="PIR40205.1"/>
    <property type="molecule type" value="Genomic_DNA"/>
</dbReference>
<proteinExistence type="predicted"/>
<evidence type="ECO:0000313" key="2">
    <source>
        <dbReference type="EMBL" id="PIR40205.1"/>
    </source>
</evidence>
<gene>
    <name evidence="2" type="ORF">COV33_01075</name>
</gene>
<dbReference type="Proteomes" id="UP000230828">
    <property type="component" value="Unassembled WGS sequence"/>
</dbReference>
<dbReference type="AlphaFoldDB" id="A0A2H0R2Z9"/>
<dbReference type="InterPro" id="IPR043993">
    <property type="entry name" value="T4SS_pilin"/>
</dbReference>
<reference evidence="2 3" key="1">
    <citation type="submission" date="2017-09" db="EMBL/GenBank/DDBJ databases">
        <title>Depth-based differentiation of microbial function through sediment-hosted aquifers and enrichment of novel symbionts in the deep terrestrial subsurface.</title>
        <authorList>
            <person name="Probst A.J."/>
            <person name="Ladd B."/>
            <person name="Jarett J.K."/>
            <person name="Geller-Mcgrath D.E."/>
            <person name="Sieber C.M."/>
            <person name="Emerson J.B."/>
            <person name="Anantharaman K."/>
            <person name="Thomas B.C."/>
            <person name="Malmstrom R."/>
            <person name="Stieglmeier M."/>
            <person name="Klingl A."/>
            <person name="Woyke T."/>
            <person name="Ryan C.M."/>
            <person name="Banfield J.F."/>
        </authorList>
    </citation>
    <scope>NUCLEOTIDE SEQUENCE [LARGE SCALE GENOMIC DNA]</scope>
    <source>
        <strain evidence="2">CG10_big_fil_rev_8_21_14_0_10_34_34</strain>
    </source>
</reference>
<feature type="transmembrane region" description="Helical" evidence="1">
    <location>
        <begin position="96"/>
        <end position="118"/>
    </location>
</feature>
<evidence type="ECO:0000313" key="3">
    <source>
        <dbReference type="Proteomes" id="UP000230828"/>
    </source>
</evidence>
<protein>
    <submittedName>
        <fullName evidence="2">Uncharacterized protein</fullName>
    </submittedName>
</protein>
<sequence length="132" mass="14531">MKKLLIKNILIFSLFFLFIVIPFLVSAQGGFIPCDGGLSDECGYDDLLILVNNVIDWIIKISVPIAAGVFAWAGIKYMTTGIADQKSAAKEMIKKVFIGFVFILSAWIIVTTVTNTLLKDEFKEAVPVQGVK</sequence>
<dbReference type="Pfam" id="PF18895">
    <property type="entry name" value="T4SS_pilin"/>
    <property type="match status" value="1"/>
</dbReference>
<evidence type="ECO:0000256" key="1">
    <source>
        <dbReference type="SAM" id="Phobius"/>
    </source>
</evidence>
<accession>A0A2H0R2Z9</accession>
<organism evidence="2 3">
    <name type="scientific">Candidatus Zambryskibacteria bacterium CG10_big_fil_rev_8_21_14_0_10_34_34</name>
    <dbReference type="NCBI Taxonomy" id="1975114"/>
    <lineage>
        <taxon>Bacteria</taxon>
        <taxon>Candidatus Zambryskiibacteriota</taxon>
    </lineage>
</organism>
<keyword evidence="1" id="KW-0812">Transmembrane</keyword>
<feature type="transmembrane region" description="Helical" evidence="1">
    <location>
        <begin position="57"/>
        <end position="75"/>
    </location>
</feature>
<keyword evidence="1" id="KW-0472">Membrane</keyword>
<keyword evidence="1" id="KW-1133">Transmembrane helix</keyword>
<comment type="caution">
    <text evidence="2">The sequence shown here is derived from an EMBL/GenBank/DDBJ whole genome shotgun (WGS) entry which is preliminary data.</text>
</comment>
<name>A0A2H0R2Z9_9BACT</name>